<evidence type="ECO:0000313" key="3">
    <source>
        <dbReference type="Proteomes" id="UP000009215"/>
    </source>
</evidence>
<dbReference type="PROSITE" id="PS51257">
    <property type="entry name" value="PROKAR_LIPOPROTEIN"/>
    <property type="match status" value="1"/>
</dbReference>
<feature type="chain" id="PRO_5044298616" description="DUF4352 domain-containing protein" evidence="1">
    <location>
        <begin position="25"/>
        <end position="174"/>
    </location>
</feature>
<organism evidence="2 3">
    <name type="scientific">Streptococcus dysgalactiae subsp. equisimilis AC-2713</name>
    <dbReference type="NCBI Taxonomy" id="759913"/>
    <lineage>
        <taxon>Bacteria</taxon>
        <taxon>Bacillati</taxon>
        <taxon>Bacillota</taxon>
        <taxon>Bacilli</taxon>
        <taxon>Lactobacillales</taxon>
        <taxon>Streptococcaceae</taxon>
        <taxon>Streptococcus</taxon>
    </lineage>
</organism>
<evidence type="ECO:0000313" key="2">
    <source>
        <dbReference type="EMBL" id="CCI63728.1"/>
    </source>
</evidence>
<dbReference type="EMBL" id="HE858529">
    <property type="protein sequence ID" value="CCI63728.1"/>
    <property type="molecule type" value="Genomic_DNA"/>
</dbReference>
<sequence>MKKLVTLGATVLSILFLVACSNNSQPKTATKQTTTKEVVTNKTENKTPKNQKYKIGDKLTFNNGLEITVTNAEFTDERNEFDETNPEKVLKVTYNVVNNTDKEYLVSSEMELYVGNKKMETYPITSTTETLSSGRSYENAVTGFGVNGNEKMELEVKPTFSMSNEKFVVELDLQ</sequence>
<dbReference type="RefSeq" id="WP_012767673.1">
    <property type="nucleotide sequence ID" value="NC_019042.1"/>
</dbReference>
<proteinExistence type="predicted"/>
<dbReference type="Proteomes" id="UP000009215">
    <property type="component" value="Chromosome"/>
</dbReference>
<dbReference type="KEGG" id="sdc:SDSE_2248"/>
<gene>
    <name evidence="2" type="ORF">SDSE_2248</name>
</gene>
<keyword evidence="1" id="KW-0732">Signal</keyword>
<reference evidence="2 3" key="1">
    <citation type="submission" date="2012-05" db="EMBL/GenBank/DDBJ databases">
        <title>Complete genome sequence of a Streptococcus dysgalactiae subsp. equisimilis strain possessing Lancefield's group A antigen.</title>
        <authorList>
            <person name="Luetticken R."/>
            <person name="Bruellhoff K."/>
            <person name="Van der Linden M."/>
            <person name="Peltroche-Llacsahuanga H."/>
            <person name="Blom J."/>
            <person name="Weber-Lehmann J."/>
            <person name="Ferretti J.J."/>
            <person name="McShan W.M."/>
        </authorList>
    </citation>
    <scope>NUCLEOTIDE SEQUENCE [LARGE SCALE GENOMIC DNA]</scope>
    <source>
        <strain evidence="2 3">AC-2713</strain>
    </source>
</reference>
<dbReference type="AlphaFoldDB" id="A0AB33R8L8"/>
<feature type="signal peptide" evidence="1">
    <location>
        <begin position="1"/>
        <end position="24"/>
    </location>
</feature>
<evidence type="ECO:0008006" key="4">
    <source>
        <dbReference type="Google" id="ProtNLM"/>
    </source>
</evidence>
<name>A0AB33R8L8_STREQ</name>
<evidence type="ECO:0000256" key="1">
    <source>
        <dbReference type="SAM" id="SignalP"/>
    </source>
</evidence>
<accession>A0AB33R8L8</accession>
<protein>
    <recommendedName>
        <fullName evidence="4">DUF4352 domain-containing protein</fullName>
    </recommendedName>
</protein>